<keyword evidence="4" id="KW-1185">Reference proteome</keyword>
<dbReference type="HOGENOM" id="CLU_2294310_0_0_1"/>
<evidence type="ECO:0000313" key="2">
    <source>
        <dbReference type="EMBL" id="ELT95778.1"/>
    </source>
</evidence>
<dbReference type="InterPro" id="IPR016187">
    <property type="entry name" value="CTDL_fold"/>
</dbReference>
<evidence type="ECO:0000313" key="4">
    <source>
        <dbReference type="Proteomes" id="UP000014760"/>
    </source>
</evidence>
<dbReference type="InterPro" id="IPR001304">
    <property type="entry name" value="C-type_lectin-like"/>
</dbReference>
<dbReference type="InterPro" id="IPR016186">
    <property type="entry name" value="C-type_lectin-like/link_sf"/>
</dbReference>
<sequence length="101" mass="11500">MMTISYDIWLRVAQILGRDDFLDWEGARDKCSSNGLDLLVIETEEERQFITQMVEEETGLFFDVWVAAFFRDAIVWGLPGGLAVSTSLWTKNQPTDTGTYA</sequence>
<proteinExistence type="predicted"/>
<name>R7TPG7_CAPTE</name>
<dbReference type="Gene3D" id="3.10.100.10">
    <property type="entry name" value="Mannose-Binding Protein A, subunit A"/>
    <property type="match status" value="1"/>
</dbReference>
<reference evidence="4" key="1">
    <citation type="submission" date="2012-12" db="EMBL/GenBank/DDBJ databases">
        <authorList>
            <person name="Hellsten U."/>
            <person name="Grimwood J."/>
            <person name="Chapman J.A."/>
            <person name="Shapiro H."/>
            <person name="Aerts A."/>
            <person name="Otillar R.P."/>
            <person name="Terry A.Y."/>
            <person name="Boore J.L."/>
            <person name="Simakov O."/>
            <person name="Marletaz F."/>
            <person name="Cho S.-J."/>
            <person name="Edsinger-Gonzales E."/>
            <person name="Havlak P."/>
            <person name="Kuo D.-H."/>
            <person name="Larsson T."/>
            <person name="Lv J."/>
            <person name="Arendt D."/>
            <person name="Savage R."/>
            <person name="Osoegawa K."/>
            <person name="de Jong P."/>
            <person name="Lindberg D.R."/>
            <person name="Seaver E.C."/>
            <person name="Weisblat D.A."/>
            <person name="Putnam N.H."/>
            <person name="Grigoriev I.V."/>
            <person name="Rokhsar D.S."/>
        </authorList>
    </citation>
    <scope>NUCLEOTIDE SEQUENCE</scope>
    <source>
        <strain evidence="4">I ESC-2004</strain>
    </source>
</reference>
<dbReference type="EnsemblMetazoa" id="CapteT192210">
    <property type="protein sequence ID" value="CapteP192210"/>
    <property type="gene ID" value="CapteG192210"/>
</dbReference>
<gene>
    <name evidence="2" type="ORF">CAPTEDRAFT_192210</name>
</gene>
<dbReference type="Proteomes" id="UP000014760">
    <property type="component" value="Unassembled WGS sequence"/>
</dbReference>
<reference evidence="3" key="3">
    <citation type="submission" date="2015-06" db="UniProtKB">
        <authorList>
            <consortium name="EnsemblMetazoa"/>
        </authorList>
    </citation>
    <scope>IDENTIFICATION</scope>
</reference>
<dbReference type="AlphaFoldDB" id="R7TPG7"/>
<dbReference type="EMBL" id="AMQN01011668">
    <property type="status" value="NOT_ANNOTATED_CDS"/>
    <property type="molecule type" value="Genomic_DNA"/>
</dbReference>
<evidence type="ECO:0000259" key="1">
    <source>
        <dbReference type="PROSITE" id="PS50041"/>
    </source>
</evidence>
<reference evidence="2 4" key="2">
    <citation type="journal article" date="2013" name="Nature">
        <title>Insights into bilaterian evolution from three spiralian genomes.</title>
        <authorList>
            <person name="Simakov O."/>
            <person name="Marletaz F."/>
            <person name="Cho S.J."/>
            <person name="Edsinger-Gonzales E."/>
            <person name="Havlak P."/>
            <person name="Hellsten U."/>
            <person name="Kuo D.H."/>
            <person name="Larsson T."/>
            <person name="Lv J."/>
            <person name="Arendt D."/>
            <person name="Savage R."/>
            <person name="Osoegawa K."/>
            <person name="de Jong P."/>
            <person name="Grimwood J."/>
            <person name="Chapman J.A."/>
            <person name="Shapiro H."/>
            <person name="Aerts A."/>
            <person name="Otillar R.P."/>
            <person name="Terry A.Y."/>
            <person name="Boore J.L."/>
            <person name="Grigoriev I.V."/>
            <person name="Lindberg D.R."/>
            <person name="Seaver E.C."/>
            <person name="Weisblat D.A."/>
            <person name="Putnam N.H."/>
            <person name="Rokhsar D.S."/>
        </authorList>
    </citation>
    <scope>NUCLEOTIDE SEQUENCE</scope>
    <source>
        <strain evidence="2 4">I ESC-2004</strain>
    </source>
</reference>
<dbReference type="SUPFAM" id="SSF56436">
    <property type="entry name" value="C-type lectin-like"/>
    <property type="match status" value="1"/>
</dbReference>
<accession>R7TPG7</accession>
<feature type="domain" description="C-type lectin" evidence="1">
    <location>
        <begin position="24"/>
        <end position="101"/>
    </location>
</feature>
<evidence type="ECO:0000313" key="3">
    <source>
        <dbReference type="EnsemblMetazoa" id="CapteP192210"/>
    </source>
</evidence>
<protein>
    <recommendedName>
        <fullName evidence="1">C-type lectin domain-containing protein</fullName>
    </recommendedName>
</protein>
<dbReference type="CDD" id="cd00037">
    <property type="entry name" value="CLECT"/>
    <property type="match status" value="1"/>
</dbReference>
<organism evidence="2">
    <name type="scientific">Capitella teleta</name>
    <name type="common">Polychaete worm</name>
    <dbReference type="NCBI Taxonomy" id="283909"/>
    <lineage>
        <taxon>Eukaryota</taxon>
        <taxon>Metazoa</taxon>
        <taxon>Spiralia</taxon>
        <taxon>Lophotrochozoa</taxon>
        <taxon>Annelida</taxon>
        <taxon>Polychaeta</taxon>
        <taxon>Sedentaria</taxon>
        <taxon>Scolecida</taxon>
        <taxon>Capitellidae</taxon>
        <taxon>Capitella</taxon>
    </lineage>
</organism>
<dbReference type="EMBL" id="KB309013">
    <property type="protein sequence ID" value="ELT95778.1"/>
    <property type="molecule type" value="Genomic_DNA"/>
</dbReference>
<dbReference type="OrthoDB" id="6337382at2759"/>
<dbReference type="PROSITE" id="PS50041">
    <property type="entry name" value="C_TYPE_LECTIN_2"/>
    <property type="match status" value="1"/>
</dbReference>